<evidence type="ECO:0000256" key="1">
    <source>
        <dbReference type="ARBA" id="ARBA00022553"/>
    </source>
</evidence>
<dbReference type="Pfam" id="PF00072">
    <property type="entry name" value="Response_reg"/>
    <property type="match status" value="2"/>
</dbReference>
<name>A0A7V5HZS1_UNCAE</name>
<dbReference type="PANTHER" id="PTHR44591">
    <property type="entry name" value="STRESS RESPONSE REGULATOR PROTEIN 1"/>
    <property type="match status" value="1"/>
</dbReference>
<protein>
    <submittedName>
        <fullName evidence="4">Response regulator</fullName>
    </submittedName>
</protein>
<gene>
    <name evidence="4" type="ORF">ENL39_02920</name>
</gene>
<comment type="caution">
    <text evidence="4">The sequence shown here is derived from an EMBL/GenBank/DDBJ whole genome shotgun (WGS) entry which is preliminary data.</text>
</comment>
<dbReference type="AlphaFoldDB" id="A0A7V5HZS1"/>
<feature type="domain" description="Response regulatory" evidence="3">
    <location>
        <begin position="8"/>
        <end position="131"/>
    </location>
</feature>
<dbReference type="PANTHER" id="PTHR44591:SF3">
    <property type="entry name" value="RESPONSE REGULATORY DOMAIN-CONTAINING PROTEIN"/>
    <property type="match status" value="1"/>
</dbReference>
<comment type="caution">
    <text evidence="2">Lacks conserved residue(s) required for the propagation of feature annotation.</text>
</comment>
<dbReference type="InterPro" id="IPR011006">
    <property type="entry name" value="CheY-like_superfamily"/>
</dbReference>
<evidence type="ECO:0000256" key="2">
    <source>
        <dbReference type="PROSITE-ProRule" id="PRU00169"/>
    </source>
</evidence>
<reference evidence="4" key="1">
    <citation type="journal article" date="2020" name="mSystems">
        <title>Genome- and Community-Level Interaction Insights into Carbon Utilization and Element Cycling Functions of Hydrothermarchaeota in Hydrothermal Sediment.</title>
        <authorList>
            <person name="Zhou Z."/>
            <person name="Liu Y."/>
            <person name="Xu W."/>
            <person name="Pan J."/>
            <person name="Luo Z.H."/>
            <person name="Li M."/>
        </authorList>
    </citation>
    <scope>NUCLEOTIDE SEQUENCE [LARGE SCALE GENOMIC DNA]</scope>
    <source>
        <strain evidence="4">HyVt-92</strain>
    </source>
</reference>
<dbReference type="PROSITE" id="PS50110">
    <property type="entry name" value="RESPONSE_REGULATORY"/>
    <property type="match status" value="2"/>
</dbReference>
<dbReference type="CDD" id="cd00156">
    <property type="entry name" value="REC"/>
    <property type="match status" value="1"/>
</dbReference>
<dbReference type="GO" id="GO:0000160">
    <property type="term" value="P:phosphorelay signal transduction system"/>
    <property type="evidence" value="ECO:0007669"/>
    <property type="project" value="InterPro"/>
</dbReference>
<evidence type="ECO:0000313" key="4">
    <source>
        <dbReference type="EMBL" id="HHF98421.1"/>
    </source>
</evidence>
<accession>A0A7V5HZS1</accession>
<dbReference type="EMBL" id="DRTT01000089">
    <property type="protein sequence ID" value="HHF98421.1"/>
    <property type="molecule type" value="Genomic_DNA"/>
</dbReference>
<feature type="modified residue" description="4-aspartylphosphate" evidence="2">
    <location>
        <position position="57"/>
    </location>
</feature>
<organism evidence="4">
    <name type="scientific">Aerophobetes bacterium</name>
    <dbReference type="NCBI Taxonomy" id="2030807"/>
    <lineage>
        <taxon>Bacteria</taxon>
        <taxon>Candidatus Aerophobota</taxon>
    </lineage>
</organism>
<dbReference type="SUPFAM" id="SSF52172">
    <property type="entry name" value="CheY-like"/>
    <property type="match status" value="2"/>
</dbReference>
<dbReference type="InterPro" id="IPR050595">
    <property type="entry name" value="Bact_response_regulator"/>
</dbReference>
<feature type="domain" description="Response regulatory" evidence="3">
    <location>
        <begin position="143"/>
        <end position="257"/>
    </location>
</feature>
<keyword evidence="1 2" id="KW-0597">Phosphoprotein</keyword>
<evidence type="ECO:0000259" key="3">
    <source>
        <dbReference type="PROSITE" id="PS50110"/>
    </source>
</evidence>
<dbReference type="InterPro" id="IPR001789">
    <property type="entry name" value="Sig_transdc_resp-reg_receiver"/>
</dbReference>
<proteinExistence type="predicted"/>
<dbReference type="Proteomes" id="UP000886070">
    <property type="component" value="Unassembled WGS sequence"/>
</dbReference>
<sequence>MSREDKRTILVADDVKLFQLFVKQTLNSPEYDLIFVEKGKDALDTIMKKDVDLLILDVELPDMTGLEVLRNIRKLIQDMQSVVQLKELPVIMVTAYPKEEIRREAEILGVAGFFEKPVNRKEFRRLVRDILFGDYRVSRKRKLILCVDSEPRVQKFYQGVLTGKYWDVVTSSDGIEALEAVEFKNPDLIITELNLPQMDGVEFLQTLKETGKDIPVIVVSSLSESEGMEKVKELGVKKYLTKPFQLEELRKSIEEVLSKKGGVSNEQ</sequence>
<dbReference type="CDD" id="cd17546">
    <property type="entry name" value="REC_hyHK_CKI1_RcsC-like"/>
    <property type="match status" value="1"/>
</dbReference>
<dbReference type="SMART" id="SM00448">
    <property type="entry name" value="REC"/>
    <property type="match status" value="2"/>
</dbReference>
<dbReference type="Gene3D" id="3.40.50.2300">
    <property type="match status" value="2"/>
</dbReference>